<dbReference type="InterPro" id="IPR007219">
    <property type="entry name" value="XnlR_reg_dom"/>
</dbReference>
<dbReference type="Proteomes" id="UP000243498">
    <property type="component" value="Unassembled WGS sequence"/>
</dbReference>
<dbReference type="EMBL" id="AZHC01000011">
    <property type="protein sequence ID" value="OAA43765.1"/>
    <property type="molecule type" value="Genomic_DNA"/>
</dbReference>
<dbReference type="STRING" id="1081105.A0A162HV41"/>
<organism evidence="9 10">
    <name type="scientific">Metarhizium rileyi (strain RCEF 4871)</name>
    <name type="common">Nomuraea rileyi</name>
    <dbReference type="NCBI Taxonomy" id="1649241"/>
    <lineage>
        <taxon>Eukaryota</taxon>
        <taxon>Fungi</taxon>
        <taxon>Dikarya</taxon>
        <taxon>Ascomycota</taxon>
        <taxon>Pezizomycotina</taxon>
        <taxon>Sordariomycetes</taxon>
        <taxon>Hypocreomycetidae</taxon>
        <taxon>Hypocreales</taxon>
        <taxon>Clavicipitaceae</taxon>
        <taxon>Metarhizium</taxon>
    </lineage>
</organism>
<keyword evidence="5" id="KW-0238">DNA-binding</keyword>
<dbReference type="InterPro" id="IPR052202">
    <property type="entry name" value="Yeast_MetPath_Reg"/>
</dbReference>
<reference evidence="9 10" key="1">
    <citation type="journal article" date="2016" name="Genome Biol. Evol.">
        <title>Divergent and convergent evolution of fungal pathogenicity.</title>
        <authorList>
            <person name="Shang Y."/>
            <person name="Xiao G."/>
            <person name="Zheng P."/>
            <person name="Cen K."/>
            <person name="Zhan S."/>
            <person name="Wang C."/>
        </authorList>
    </citation>
    <scope>NUCLEOTIDE SEQUENCE [LARGE SCALE GENOMIC DNA]</scope>
    <source>
        <strain evidence="9 10">RCEF 4871</strain>
    </source>
</reference>
<evidence type="ECO:0000256" key="4">
    <source>
        <dbReference type="ARBA" id="ARBA00023015"/>
    </source>
</evidence>
<keyword evidence="7" id="KW-0539">Nucleus</keyword>
<sequence length="274" mass="30578">MSRPKRSNALQMVKAYFNRANPHLLPILRSGCLMGIFEKAYSCQGRGLKSREQYLLNMVFAIGCSHGLINEQGEMITIEGKAKSKTSPEEYYTRACVHFDNCVRPGSGSLEALQALLLLASYSLLRPVLPGAWHIIGMAMRIAVDLGLHCEDNTPDCGVSGNAQHFQSGCASNGENSRKEQKAWTDRELGRRSWWCTCSLDRLVSISAGRPFSISDHDITTPLPSLQEEEMDAESDLITPVKLPGRQQGYQDIAHHFIKLRLLQSDILRHYAES</sequence>
<evidence type="ECO:0000256" key="5">
    <source>
        <dbReference type="ARBA" id="ARBA00023125"/>
    </source>
</evidence>
<dbReference type="GO" id="GO:0008270">
    <property type="term" value="F:zinc ion binding"/>
    <property type="evidence" value="ECO:0007669"/>
    <property type="project" value="InterPro"/>
</dbReference>
<name>A0A162HV41_METRR</name>
<evidence type="ECO:0000313" key="9">
    <source>
        <dbReference type="EMBL" id="OAA43765.1"/>
    </source>
</evidence>
<keyword evidence="3" id="KW-0862">Zinc</keyword>
<dbReference type="OMA" id="GEMITIE"/>
<dbReference type="SMART" id="SM00906">
    <property type="entry name" value="Fungal_trans"/>
    <property type="match status" value="1"/>
</dbReference>
<protein>
    <submittedName>
        <fullName evidence="9">Positive regulator of purine utilization</fullName>
    </submittedName>
</protein>
<proteinExistence type="predicted"/>
<dbReference type="GO" id="GO:0000981">
    <property type="term" value="F:DNA-binding transcription factor activity, RNA polymerase II-specific"/>
    <property type="evidence" value="ECO:0007669"/>
    <property type="project" value="TreeGrafter"/>
</dbReference>
<dbReference type="GO" id="GO:0005634">
    <property type="term" value="C:nucleus"/>
    <property type="evidence" value="ECO:0007669"/>
    <property type="project" value="UniProtKB-SubCell"/>
</dbReference>
<evidence type="ECO:0000256" key="7">
    <source>
        <dbReference type="ARBA" id="ARBA00023242"/>
    </source>
</evidence>
<feature type="domain" description="Xylanolytic transcriptional activator regulatory" evidence="8">
    <location>
        <begin position="132"/>
        <end position="230"/>
    </location>
</feature>
<keyword evidence="4" id="KW-0805">Transcription regulation</keyword>
<comment type="subcellular location">
    <subcellularLocation>
        <location evidence="1">Nucleus</location>
    </subcellularLocation>
</comment>
<dbReference type="PANTHER" id="PTHR47782:SF1">
    <property type="entry name" value="PYRIMIDINE PATHWAY REGULATORY PROTEIN 1"/>
    <property type="match status" value="1"/>
</dbReference>
<dbReference type="Pfam" id="PF04082">
    <property type="entry name" value="Fungal_trans"/>
    <property type="match status" value="1"/>
</dbReference>
<comment type="caution">
    <text evidence="9">The sequence shown here is derived from an EMBL/GenBank/DDBJ whole genome shotgun (WGS) entry which is preliminary data.</text>
</comment>
<evidence type="ECO:0000256" key="6">
    <source>
        <dbReference type="ARBA" id="ARBA00023163"/>
    </source>
</evidence>
<dbReference type="CDD" id="cd12148">
    <property type="entry name" value="fungal_TF_MHR"/>
    <property type="match status" value="1"/>
</dbReference>
<gene>
    <name evidence="9" type="ORF">NOR_04340</name>
</gene>
<dbReference type="GO" id="GO:0006351">
    <property type="term" value="P:DNA-templated transcription"/>
    <property type="evidence" value="ECO:0007669"/>
    <property type="project" value="InterPro"/>
</dbReference>
<keyword evidence="6" id="KW-0804">Transcription</keyword>
<evidence type="ECO:0000259" key="8">
    <source>
        <dbReference type="SMART" id="SM00906"/>
    </source>
</evidence>
<evidence type="ECO:0000256" key="1">
    <source>
        <dbReference type="ARBA" id="ARBA00004123"/>
    </source>
</evidence>
<keyword evidence="10" id="KW-1185">Reference proteome</keyword>
<evidence type="ECO:0000256" key="3">
    <source>
        <dbReference type="ARBA" id="ARBA00022833"/>
    </source>
</evidence>
<dbReference type="GO" id="GO:0043565">
    <property type="term" value="F:sequence-specific DNA binding"/>
    <property type="evidence" value="ECO:0007669"/>
    <property type="project" value="TreeGrafter"/>
</dbReference>
<dbReference type="AlphaFoldDB" id="A0A162HV41"/>
<keyword evidence="2" id="KW-0479">Metal-binding</keyword>
<dbReference type="PANTHER" id="PTHR47782">
    <property type="entry name" value="ZN(II)2CYS6 TRANSCRIPTION FACTOR (EUROFUNG)-RELATED"/>
    <property type="match status" value="1"/>
</dbReference>
<dbReference type="OrthoDB" id="2399539at2759"/>
<evidence type="ECO:0000313" key="10">
    <source>
        <dbReference type="Proteomes" id="UP000243498"/>
    </source>
</evidence>
<dbReference type="GO" id="GO:0045944">
    <property type="term" value="P:positive regulation of transcription by RNA polymerase II"/>
    <property type="evidence" value="ECO:0007669"/>
    <property type="project" value="TreeGrafter"/>
</dbReference>
<accession>A0A162HV41</accession>
<evidence type="ECO:0000256" key="2">
    <source>
        <dbReference type="ARBA" id="ARBA00022723"/>
    </source>
</evidence>